<evidence type="ECO:0000313" key="2">
    <source>
        <dbReference type="Proteomes" id="UP001652620"/>
    </source>
</evidence>
<dbReference type="Proteomes" id="UP001652620">
    <property type="component" value="Chromosome 3"/>
</dbReference>
<evidence type="ECO:0000313" key="3">
    <source>
        <dbReference type="RefSeq" id="XP_049308710.1"/>
    </source>
</evidence>
<name>A0ABM3JHK1_BACDO</name>
<evidence type="ECO:0000256" key="1">
    <source>
        <dbReference type="SAM" id="MobiDB-lite"/>
    </source>
</evidence>
<reference evidence="3" key="1">
    <citation type="submission" date="2025-08" db="UniProtKB">
        <authorList>
            <consortium name="RefSeq"/>
        </authorList>
    </citation>
    <scope>IDENTIFICATION</scope>
    <source>
        <tissue evidence="3">Adult</tissue>
    </source>
</reference>
<dbReference type="GeneID" id="125777657"/>
<gene>
    <name evidence="3" type="primary">LOC125777657</name>
</gene>
<keyword evidence="2" id="KW-1185">Reference proteome</keyword>
<organism evidence="2 3">
    <name type="scientific">Bactrocera dorsalis</name>
    <name type="common">Oriental fruit fly</name>
    <name type="synonym">Dacus dorsalis</name>
    <dbReference type="NCBI Taxonomy" id="27457"/>
    <lineage>
        <taxon>Eukaryota</taxon>
        <taxon>Metazoa</taxon>
        <taxon>Ecdysozoa</taxon>
        <taxon>Arthropoda</taxon>
        <taxon>Hexapoda</taxon>
        <taxon>Insecta</taxon>
        <taxon>Pterygota</taxon>
        <taxon>Neoptera</taxon>
        <taxon>Endopterygota</taxon>
        <taxon>Diptera</taxon>
        <taxon>Brachycera</taxon>
        <taxon>Muscomorpha</taxon>
        <taxon>Tephritoidea</taxon>
        <taxon>Tephritidae</taxon>
        <taxon>Bactrocera</taxon>
        <taxon>Bactrocera</taxon>
    </lineage>
</organism>
<feature type="region of interest" description="Disordered" evidence="1">
    <location>
        <begin position="251"/>
        <end position="278"/>
    </location>
</feature>
<protein>
    <submittedName>
        <fullName evidence="3">Uncharacterized protein LOC125777657</fullName>
    </submittedName>
</protein>
<accession>A0ABM3JHK1</accession>
<dbReference type="PANTHER" id="PTHR33481:SF1">
    <property type="entry name" value="ENDONUCLEASE_EXONUCLEASE_PHOSPHATASE DOMAIN-CONTAINING PROTEIN-RELATED"/>
    <property type="match status" value="1"/>
</dbReference>
<proteinExistence type="predicted"/>
<sequence>MPDDCYLVGYADDIAAVITARNIDMARRRLTQVMIRTQTWLDSHGLSLAAEKTELILLTRKHIPLEVNMQVHSETIKTTRTLKYLGIRMDNKLTYWAQIQHAAKKSANITMALSKLMANTGGPLASRRKLLMDTTQSVLLYGSEIWADTLNVEHRRKVLAKVQRTAALRVASAYRTVSEPAVLVISGVIPIDLLAKERRQLWLWKKDGIEIHMATRQQARKQTLELWQDRWTRERKGRWTAKLIKEIEKWHSRKHGEAPQPANERHNSVLGLSEAAVD</sequence>
<dbReference type="RefSeq" id="XP_049308710.1">
    <property type="nucleotide sequence ID" value="XM_049452753.1"/>
</dbReference>
<dbReference type="PANTHER" id="PTHR33481">
    <property type="entry name" value="REVERSE TRANSCRIPTASE"/>
    <property type="match status" value="1"/>
</dbReference>